<dbReference type="Gene3D" id="1.10.287.70">
    <property type="match status" value="1"/>
</dbReference>
<evidence type="ECO:0000256" key="3">
    <source>
        <dbReference type="ARBA" id="ARBA00022475"/>
    </source>
</evidence>
<gene>
    <name evidence="17" type="primary">LOC101848169</name>
</gene>
<dbReference type="Pfam" id="PF10613">
    <property type="entry name" value="Lig_chan-Glu_bd"/>
    <property type="match status" value="1"/>
</dbReference>
<evidence type="ECO:0000256" key="8">
    <source>
        <dbReference type="ARBA" id="ARBA00023170"/>
    </source>
</evidence>
<reference evidence="17" key="1">
    <citation type="submission" date="2025-08" db="UniProtKB">
        <authorList>
            <consortium name="RefSeq"/>
        </authorList>
    </citation>
    <scope>IDENTIFICATION</scope>
</reference>
<dbReference type="GeneID" id="101848169"/>
<keyword evidence="4 13" id="KW-0812">Transmembrane</keyword>
<evidence type="ECO:0000256" key="1">
    <source>
        <dbReference type="ARBA" id="ARBA00004651"/>
    </source>
</evidence>
<dbReference type="Proteomes" id="UP000694888">
    <property type="component" value="Unplaced"/>
</dbReference>
<evidence type="ECO:0000313" key="17">
    <source>
        <dbReference type="RefSeq" id="XP_005090908.2"/>
    </source>
</evidence>
<dbReference type="SUPFAM" id="SSF53850">
    <property type="entry name" value="Periplasmic binding protein-like II"/>
    <property type="match status" value="1"/>
</dbReference>
<feature type="region of interest" description="Disordered" evidence="12">
    <location>
        <begin position="532"/>
        <end position="559"/>
    </location>
</feature>
<evidence type="ECO:0000256" key="9">
    <source>
        <dbReference type="ARBA" id="ARBA00023180"/>
    </source>
</evidence>
<keyword evidence="5 13" id="KW-1133">Transmembrane helix</keyword>
<protein>
    <submittedName>
        <fullName evidence="17">Glutamate receptor</fullName>
    </submittedName>
</protein>
<keyword evidence="10" id="KW-1071">Ligand-gated ion channel</keyword>
<evidence type="ECO:0000256" key="4">
    <source>
        <dbReference type="ARBA" id="ARBA00022692"/>
    </source>
</evidence>
<name>A0ABM0JD28_APLCA</name>
<evidence type="ECO:0000256" key="10">
    <source>
        <dbReference type="ARBA" id="ARBA00023286"/>
    </source>
</evidence>
<keyword evidence="7 13" id="KW-0472">Membrane</keyword>
<evidence type="ECO:0000256" key="7">
    <source>
        <dbReference type="ARBA" id="ARBA00023136"/>
    </source>
</evidence>
<evidence type="ECO:0000259" key="14">
    <source>
        <dbReference type="SMART" id="SM00079"/>
    </source>
</evidence>
<evidence type="ECO:0000256" key="11">
    <source>
        <dbReference type="ARBA" id="ARBA00023303"/>
    </source>
</evidence>
<keyword evidence="9" id="KW-0325">Glycoprotein</keyword>
<evidence type="ECO:0000256" key="2">
    <source>
        <dbReference type="ARBA" id="ARBA00022448"/>
    </source>
</evidence>
<sequence length="559" mass="62304">MAKSNSSLPFLEVVVKEDPPFVFSSTDSSGKVSLSGLSIDLLERVANLAGFTYNVSLTNHASYGHKINGKWTGLISELESNAQIAIGPFTDSPSYAELSKPFMNSGVNFVIKNPQPSGQPQMKRDIGLLLEPFAAEVWVMILLAFVAVSLALFLIGRFSPYEWARVAKEKDVRHARTSFGLKNSFLFAASTLGWQGYREAPKSTSGRILMCMWFFFTVFVLLSYTACLCSILTIRSHNSVQPVEDKRYVPFKDAADILDKKNVKVGAMKYSYVYKTLQDSKSSGDLSKLFNYIENSQDWIQNENEGIQRVKDSGGKYALLIGSVKADYIESRHCDLVTYGGLTDKYFRYTFAISSRSLLTTKINWALLRLKEDGQLHMMQMEYFIKGQKCPANDKSKLVPVSEKSAVPFASTYSRLDMRDMAIAFLFLFLGVLAAGAALGAEIFYRRWLLSKRDPDKKVREPLNTESGISRAPKATPPPPPIYKVNKLQENDKNKKEENVAKVAQSSDVEKGNDIELEVVEDKPYAAKVELESTDEINDAGTKPELPSVDTTAGVKENV</sequence>
<evidence type="ECO:0000256" key="5">
    <source>
        <dbReference type="ARBA" id="ARBA00022989"/>
    </source>
</evidence>
<keyword evidence="8 17" id="KW-0675">Receptor</keyword>
<keyword evidence="3" id="KW-1003">Cell membrane</keyword>
<dbReference type="RefSeq" id="XP_005090908.2">
    <property type="nucleotide sequence ID" value="XM_005090851.3"/>
</dbReference>
<dbReference type="PRINTS" id="PR00177">
    <property type="entry name" value="NMDARECEPTOR"/>
</dbReference>
<dbReference type="SMART" id="SM00918">
    <property type="entry name" value="Lig_chan-Glu_bd"/>
    <property type="match status" value="1"/>
</dbReference>
<feature type="transmembrane region" description="Helical" evidence="13">
    <location>
        <begin position="208"/>
        <end position="234"/>
    </location>
</feature>
<dbReference type="InterPro" id="IPR015683">
    <property type="entry name" value="Ionotropic_Glu_rcpt"/>
</dbReference>
<feature type="domain" description="Ionotropic glutamate receptor L-glutamate and glycine-binding" evidence="15">
    <location>
        <begin position="20"/>
        <end position="80"/>
    </location>
</feature>
<organism evidence="16 17">
    <name type="scientific">Aplysia californica</name>
    <name type="common">California sea hare</name>
    <dbReference type="NCBI Taxonomy" id="6500"/>
    <lineage>
        <taxon>Eukaryota</taxon>
        <taxon>Metazoa</taxon>
        <taxon>Spiralia</taxon>
        <taxon>Lophotrochozoa</taxon>
        <taxon>Mollusca</taxon>
        <taxon>Gastropoda</taxon>
        <taxon>Heterobranchia</taxon>
        <taxon>Euthyneura</taxon>
        <taxon>Tectipleura</taxon>
        <taxon>Aplysiida</taxon>
        <taxon>Aplysioidea</taxon>
        <taxon>Aplysiidae</taxon>
        <taxon>Aplysia</taxon>
    </lineage>
</organism>
<evidence type="ECO:0000256" key="12">
    <source>
        <dbReference type="SAM" id="MobiDB-lite"/>
    </source>
</evidence>
<dbReference type="SMART" id="SM00079">
    <property type="entry name" value="PBPe"/>
    <property type="match status" value="1"/>
</dbReference>
<feature type="region of interest" description="Disordered" evidence="12">
    <location>
        <begin position="459"/>
        <end position="482"/>
    </location>
</feature>
<dbReference type="Pfam" id="PF00060">
    <property type="entry name" value="Lig_chan"/>
    <property type="match status" value="1"/>
</dbReference>
<dbReference type="InterPro" id="IPR019594">
    <property type="entry name" value="Glu/Gly-bd"/>
</dbReference>
<evidence type="ECO:0000259" key="15">
    <source>
        <dbReference type="SMART" id="SM00918"/>
    </source>
</evidence>
<keyword evidence="6" id="KW-0406">Ion transport</keyword>
<keyword evidence="11" id="KW-0407">Ion channel</keyword>
<feature type="transmembrane region" description="Helical" evidence="13">
    <location>
        <begin position="421"/>
        <end position="445"/>
    </location>
</feature>
<dbReference type="PANTHER" id="PTHR18966">
    <property type="entry name" value="IONOTROPIC GLUTAMATE RECEPTOR"/>
    <property type="match status" value="1"/>
</dbReference>
<evidence type="ECO:0000256" key="13">
    <source>
        <dbReference type="SAM" id="Phobius"/>
    </source>
</evidence>
<proteinExistence type="predicted"/>
<comment type="subcellular location">
    <subcellularLocation>
        <location evidence="1">Cell membrane</location>
        <topology evidence="1">Multi-pass membrane protein</topology>
    </subcellularLocation>
</comment>
<keyword evidence="16" id="KW-1185">Reference proteome</keyword>
<feature type="transmembrane region" description="Helical" evidence="13">
    <location>
        <begin position="137"/>
        <end position="155"/>
    </location>
</feature>
<evidence type="ECO:0000256" key="6">
    <source>
        <dbReference type="ARBA" id="ARBA00023065"/>
    </source>
</evidence>
<feature type="domain" description="Ionotropic glutamate receptor C-terminal" evidence="14">
    <location>
        <begin position="10"/>
        <end position="386"/>
    </location>
</feature>
<keyword evidence="2" id="KW-0813">Transport</keyword>
<dbReference type="InterPro" id="IPR001320">
    <property type="entry name" value="Iontro_rcpt_C"/>
</dbReference>
<accession>A0ABM0JD28</accession>
<evidence type="ECO:0000313" key="16">
    <source>
        <dbReference type="Proteomes" id="UP000694888"/>
    </source>
</evidence>
<dbReference type="Gene3D" id="3.40.190.10">
    <property type="entry name" value="Periplasmic binding protein-like II"/>
    <property type="match status" value="1"/>
</dbReference>
<dbReference type="InterPro" id="IPR001508">
    <property type="entry name" value="Iono_Glu_rcpt_met"/>
</dbReference>